<comment type="caution">
    <text evidence="2">The sequence shown here is derived from an EMBL/GenBank/DDBJ whole genome shotgun (WGS) entry which is preliminary data.</text>
</comment>
<gene>
    <name evidence="2" type="ORF">EP867_16505</name>
</gene>
<dbReference type="GO" id="GO:0010181">
    <property type="term" value="F:FMN binding"/>
    <property type="evidence" value="ECO:0007669"/>
    <property type="project" value="InterPro"/>
</dbReference>
<proteinExistence type="predicted"/>
<dbReference type="PANTHER" id="PTHR43812">
    <property type="entry name" value="BLR2425 PROTEIN"/>
    <property type="match status" value="1"/>
</dbReference>
<evidence type="ECO:0000313" key="3">
    <source>
        <dbReference type="Proteomes" id="UP000287168"/>
    </source>
</evidence>
<protein>
    <submittedName>
        <fullName evidence="2">Flavin reductase family protein</fullName>
    </submittedName>
</protein>
<dbReference type="Gene3D" id="2.30.110.10">
    <property type="entry name" value="Electron Transport, Fmn-binding Protein, Chain A"/>
    <property type="match status" value="1"/>
</dbReference>
<dbReference type="InterPro" id="IPR012349">
    <property type="entry name" value="Split_barrel_FMN-bd"/>
</dbReference>
<accession>A0A3S4XKK8</accession>
<reference evidence="2 3" key="1">
    <citation type="journal article" date="2015" name="Int. J. Syst. Evol. Microbiol.">
        <title>Gemmobacter intermedius sp. nov., isolated from a white stork (Ciconia ciconia).</title>
        <authorList>
            <person name="Kampfer P."/>
            <person name="Jerzak L."/>
            <person name="Wilharm G."/>
            <person name="Golke J."/>
            <person name="Busse H.J."/>
            <person name="Glaeser S.P."/>
        </authorList>
    </citation>
    <scope>NUCLEOTIDE SEQUENCE [LARGE SCALE GENOMIC DNA]</scope>
    <source>
        <strain evidence="2 3">119/4</strain>
    </source>
</reference>
<sequence>MFYQPELGHGLPHCPFRAMVSPRPIAWISSVSASGAVNLAPYSFFNAIAGSPPMVMFVSEGHKDTIRNIKETGEFVVNLASRALAEKLNVTSVAWSSEVNEFEAAGIRAEPSRLLRAPRVADAAGALECRVTTILPVPDLTGDVGERTMAIAQVVGIHLRDDCLEDGRFDIRRAGLIARCGYWDYQETTELFEMPRPDHITPH</sequence>
<dbReference type="GO" id="GO:0016646">
    <property type="term" value="F:oxidoreductase activity, acting on the CH-NH group of donors, NAD or NADP as acceptor"/>
    <property type="evidence" value="ECO:0007669"/>
    <property type="project" value="UniProtKB-ARBA"/>
</dbReference>
<dbReference type="RefSeq" id="WP_128490570.1">
    <property type="nucleotide sequence ID" value="NZ_JBHLXB010000027.1"/>
</dbReference>
<dbReference type="InterPro" id="IPR002563">
    <property type="entry name" value="Flavin_Rdtase-like_dom"/>
</dbReference>
<dbReference type="PANTHER" id="PTHR43812:SF2">
    <property type="entry name" value="FLAVIN REDUCTASE LIKE DOMAIN-CONTAINING PROTEIN"/>
    <property type="match status" value="1"/>
</dbReference>
<dbReference type="SUPFAM" id="SSF50475">
    <property type="entry name" value="FMN-binding split barrel"/>
    <property type="match status" value="1"/>
</dbReference>
<organism evidence="2 3">
    <name type="scientific">Falsigemmobacter intermedius</name>
    <dbReference type="NCBI Taxonomy" id="1553448"/>
    <lineage>
        <taxon>Bacteria</taxon>
        <taxon>Pseudomonadati</taxon>
        <taxon>Pseudomonadota</taxon>
        <taxon>Alphaproteobacteria</taxon>
        <taxon>Rhodobacterales</taxon>
        <taxon>Paracoccaceae</taxon>
        <taxon>Falsigemmobacter</taxon>
    </lineage>
</organism>
<dbReference type="SMART" id="SM00903">
    <property type="entry name" value="Flavin_Reduct"/>
    <property type="match status" value="1"/>
</dbReference>
<name>A0A3S4XKK8_9RHOB</name>
<keyword evidence="3" id="KW-1185">Reference proteome</keyword>
<evidence type="ECO:0000259" key="1">
    <source>
        <dbReference type="SMART" id="SM00903"/>
    </source>
</evidence>
<dbReference type="Pfam" id="PF01613">
    <property type="entry name" value="Flavin_Reduct"/>
    <property type="match status" value="1"/>
</dbReference>
<feature type="domain" description="Flavin reductase like" evidence="1">
    <location>
        <begin position="19"/>
        <end position="171"/>
    </location>
</feature>
<dbReference type="Proteomes" id="UP000287168">
    <property type="component" value="Unassembled WGS sequence"/>
</dbReference>
<dbReference type="EMBL" id="SBLC01000039">
    <property type="protein sequence ID" value="RWY38189.1"/>
    <property type="molecule type" value="Genomic_DNA"/>
</dbReference>
<evidence type="ECO:0000313" key="2">
    <source>
        <dbReference type="EMBL" id="RWY38189.1"/>
    </source>
</evidence>
<dbReference type="OrthoDB" id="9783347at2"/>
<dbReference type="AlphaFoldDB" id="A0A3S4XKK8"/>